<feature type="domain" description="Ribonuclease H1 N-terminal" evidence="2">
    <location>
        <begin position="291"/>
        <end position="332"/>
    </location>
</feature>
<evidence type="ECO:0000313" key="4">
    <source>
        <dbReference type="Proteomes" id="UP001222325"/>
    </source>
</evidence>
<reference evidence="3" key="1">
    <citation type="submission" date="2023-03" db="EMBL/GenBank/DDBJ databases">
        <title>Massive genome expansion in bonnet fungi (Mycena s.s.) driven by repeated elements and novel gene families across ecological guilds.</title>
        <authorList>
            <consortium name="Lawrence Berkeley National Laboratory"/>
            <person name="Harder C.B."/>
            <person name="Miyauchi S."/>
            <person name="Viragh M."/>
            <person name="Kuo A."/>
            <person name="Thoen E."/>
            <person name="Andreopoulos B."/>
            <person name="Lu D."/>
            <person name="Skrede I."/>
            <person name="Drula E."/>
            <person name="Henrissat B."/>
            <person name="Morin E."/>
            <person name="Kohler A."/>
            <person name="Barry K."/>
            <person name="LaButti K."/>
            <person name="Morin E."/>
            <person name="Salamov A."/>
            <person name="Lipzen A."/>
            <person name="Mereny Z."/>
            <person name="Hegedus B."/>
            <person name="Baldrian P."/>
            <person name="Stursova M."/>
            <person name="Weitz H."/>
            <person name="Taylor A."/>
            <person name="Grigoriev I.V."/>
            <person name="Nagy L.G."/>
            <person name="Martin F."/>
            <person name="Kauserud H."/>
        </authorList>
    </citation>
    <scope>NUCLEOTIDE SEQUENCE</scope>
    <source>
        <strain evidence="3">CBHHK173m</strain>
    </source>
</reference>
<dbReference type="SUPFAM" id="SSF55658">
    <property type="entry name" value="L9 N-domain-like"/>
    <property type="match status" value="2"/>
</dbReference>
<organism evidence="3 4">
    <name type="scientific">Mycena belliarum</name>
    <dbReference type="NCBI Taxonomy" id="1033014"/>
    <lineage>
        <taxon>Eukaryota</taxon>
        <taxon>Fungi</taxon>
        <taxon>Dikarya</taxon>
        <taxon>Basidiomycota</taxon>
        <taxon>Agaricomycotina</taxon>
        <taxon>Agaricomycetes</taxon>
        <taxon>Agaricomycetidae</taxon>
        <taxon>Agaricales</taxon>
        <taxon>Marasmiineae</taxon>
        <taxon>Mycenaceae</taxon>
        <taxon>Mycena</taxon>
    </lineage>
</organism>
<feature type="compositionally biased region" description="Low complexity" evidence="1">
    <location>
        <begin position="623"/>
        <end position="637"/>
    </location>
</feature>
<dbReference type="InterPro" id="IPR009027">
    <property type="entry name" value="Ribosomal_bL9/RNase_H1_N"/>
</dbReference>
<evidence type="ECO:0000313" key="3">
    <source>
        <dbReference type="EMBL" id="KAJ7084881.1"/>
    </source>
</evidence>
<feature type="region of interest" description="Disordered" evidence="1">
    <location>
        <begin position="129"/>
        <end position="164"/>
    </location>
</feature>
<sequence>MAAVESYLNISAGAHRTLFTNHQPGPNLATPSTMSLPDLSPAEIADLIRPSNHPSRLSADELDRLTANLNDQQLEEVIDRLGLADLAQQLPPLFSRVILAAQRVVRETPPENDNDIERIIRDLDVVHIANPPLSSPQGPSTQTTSPNSESVPSTPPPSGRFPSYAVTSPTQMKTTVSWLEVGALTQGVAGASVRGTPGRRRDRKPPSAAYTVFFGGEVGVFDSWDDAKRSITGHGIAIHCGFPSIAAAHAALDYARARGWTADSTSPTPALPLPSSYEDNALNSQTSTDRWYAVCCGVAPGVYRSYLECALNTVGIRGNRCSSFKDRAAAEKAFAHATKVGWCPAQSCNGDIGHTRRRRALDVVHLIAALSLGWGALVYMSLYPIEKKTQPVLSSGGHMALKMTNSIPGTMLPYTNRVKLLHSSVSNFSLGYEPRPSSLFHIYLDPIAVCFNFSSTGNICNALWSTKLNSETMTNSQLSQIGSFDIQTIRIPPEPRAVSTHLYRGRQSPLNEHRHPRLLLSPRHVALGMPSRKPKATEEELRDRRADAAWAYRQRNQESINAKARARMKQRRADLKNAPSAVQQEERIRANRYRRHYRERTREPPKLPTTNKHHTPRPAKPMPTSSQPVPTSSQPVPERAPTAPQKTGLPRATATASYVAATASWVTEQSRRCALRQSASKSLTAIDTGDSQSEEEVEEQSSQSDTREDLHWDADDEDDEDNLGPLLDRTGRADYVPLPGQQPYMKGGRRYWF</sequence>
<gene>
    <name evidence="3" type="ORF">B0H15DRAFT_802255</name>
</gene>
<dbReference type="Gene3D" id="3.40.970.10">
    <property type="entry name" value="Ribonuclease H1, N-terminal domain"/>
    <property type="match status" value="2"/>
</dbReference>
<proteinExistence type="predicted"/>
<evidence type="ECO:0000259" key="2">
    <source>
        <dbReference type="Pfam" id="PF01693"/>
    </source>
</evidence>
<accession>A0AAD6XSW6</accession>
<keyword evidence="4" id="KW-1185">Reference proteome</keyword>
<dbReference type="Pfam" id="PF01693">
    <property type="entry name" value="Cauli_VI"/>
    <property type="match status" value="2"/>
</dbReference>
<dbReference type="Proteomes" id="UP001222325">
    <property type="component" value="Unassembled WGS sequence"/>
</dbReference>
<protein>
    <recommendedName>
        <fullName evidence="2">Ribonuclease H1 N-terminal domain-containing protein</fullName>
    </recommendedName>
</protein>
<feature type="region of interest" description="Disordered" evidence="1">
    <location>
        <begin position="560"/>
        <end position="652"/>
    </location>
</feature>
<feature type="region of interest" description="Disordered" evidence="1">
    <location>
        <begin position="676"/>
        <end position="741"/>
    </location>
</feature>
<dbReference type="InterPro" id="IPR037056">
    <property type="entry name" value="RNase_H1_N_sf"/>
</dbReference>
<feature type="compositionally biased region" description="Low complexity" evidence="1">
    <location>
        <begin position="131"/>
        <end position="148"/>
    </location>
</feature>
<dbReference type="InterPro" id="IPR011320">
    <property type="entry name" value="RNase_H1_N"/>
</dbReference>
<name>A0AAD6XSW6_9AGAR</name>
<evidence type="ECO:0000256" key="1">
    <source>
        <dbReference type="SAM" id="MobiDB-lite"/>
    </source>
</evidence>
<comment type="caution">
    <text evidence="3">The sequence shown here is derived from an EMBL/GenBank/DDBJ whole genome shotgun (WGS) entry which is preliminary data.</text>
</comment>
<feature type="domain" description="Ribonuclease H1 N-terminal" evidence="2">
    <location>
        <begin position="209"/>
        <end position="250"/>
    </location>
</feature>
<feature type="compositionally biased region" description="Basic residues" evidence="1">
    <location>
        <begin position="590"/>
        <end position="599"/>
    </location>
</feature>
<dbReference type="EMBL" id="JARJCN010000036">
    <property type="protein sequence ID" value="KAJ7084881.1"/>
    <property type="molecule type" value="Genomic_DNA"/>
</dbReference>
<dbReference type="AlphaFoldDB" id="A0AAD6XSW6"/>